<evidence type="ECO:0008006" key="2">
    <source>
        <dbReference type="Google" id="ProtNLM"/>
    </source>
</evidence>
<reference evidence="1" key="1">
    <citation type="journal article" date="2015" name="Nature">
        <title>Complex archaea that bridge the gap between prokaryotes and eukaryotes.</title>
        <authorList>
            <person name="Spang A."/>
            <person name="Saw J.H."/>
            <person name="Jorgensen S.L."/>
            <person name="Zaremba-Niedzwiedzka K."/>
            <person name="Martijn J."/>
            <person name="Lind A.E."/>
            <person name="van Eijk R."/>
            <person name="Schleper C."/>
            <person name="Guy L."/>
            <person name="Ettema T.J."/>
        </authorList>
    </citation>
    <scope>NUCLEOTIDE SEQUENCE</scope>
</reference>
<name>A0A0F8ZMR9_9ZZZZ</name>
<organism evidence="1">
    <name type="scientific">marine sediment metagenome</name>
    <dbReference type="NCBI Taxonomy" id="412755"/>
    <lineage>
        <taxon>unclassified sequences</taxon>
        <taxon>metagenomes</taxon>
        <taxon>ecological metagenomes</taxon>
    </lineage>
</organism>
<dbReference type="EMBL" id="LAZR01047051">
    <property type="protein sequence ID" value="KKK95122.1"/>
    <property type="molecule type" value="Genomic_DNA"/>
</dbReference>
<dbReference type="SUPFAM" id="SSF48452">
    <property type="entry name" value="TPR-like"/>
    <property type="match status" value="1"/>
</dbReference>
<sequence length="239" mass="27236">MRRSVGIYVVLIACWVGSVEAQQARREAKTAAEKAVRLYTTAVSAFRTRQWPQAEGLFAKYVKSYGTHEYVPVSYMMLAYCRRQMKDLEGHDKALREVTRRFHGSPAWYVAHAALLERARAAKDNDAYLTLIEAMLRQSRQAPWTLGGSIARQHSTYFRDEYNTRHFWPRDGGLGAGLAKPGWIMNVLAMADTSERAQRVLRTMAANFNQRRAELPPDWQYAHTVLLRRAGKADEAAKA</sequence>
<proteinExistence type="predicted"/>
<dbReference type="InterPro" id="IPR011990">
    <property type="entry name" value="TPR-like_helical_dom_sf"/>
</dbReference>
<protein>
    <recommendedName>
        <fullName evidence="2">Tetratricopeptide repeat protein</fullName>
    </recommendedName>
</protein>
<dbReference type="AlphaFoldDB" id="A0A0F8ZMR9"/>
<accession>A0A0F8ZMR9</accession>
<evidence type="ECO:0000313" key="1">
    <source>
        <dbReference type="EMBL" id="KKK95122.1"/>
    </source>
</evidence>
<gene>
    <name evidence="1" type="ORF">LCGC14_2675970</name>
</gene>
<feature type="non-terminal residue" evidence="1">
    <location>
        <position position="239"/>
    </location>
</feature>
<comment type="caution">
    <text evidence="1">The sequence shown here is derived from an EMBL/GenBank/DDBJ whole genome shotgun (WGS) entry which is preliminary data.</text>
</comment>
<dbReference type="Gene3D" id="1.25.40.10">
    <property type="entry name" value="Tetratricopeptide repeat domain"/>
    <property type="match status" value="1"/>
</dbReference>